<dbReference type="Proteomes" id="UP000499080">
    <property type="component" value="Unassembled WGS sequence"/>
</dbReference>
<keyword evidence="2" id="KW-1185">Reference proteome</keyword>
<evidence type="ECO:0000313" key="1">
    <source>
        <dbReference type="EMBL" id="GBL82708.1"/>
    </source>
</evidence>
<comment type="caution">
    <text evidence="1">The sequence shown here is derived from an EMBL/GenBank/DDBJ whole genome shotgun (WGS) entry which is preliminary data.</text>
</comment>
<reference evidence="1 2" key="1">
    <citation type="journal article" date="2019" name="Sci. Rep.">
        <title>Orb-weaving spider Araneus ventricosus genome elucidates the spidroin gene catalogue.</title>
        <authorList>
            <person name="Kono N."/>
            <person name="Nakamura H."/>
            <person name="Ohtoshi R."/>
            <person name="Moran D.A.P."/>
            <person name="Shinohara A."/>
            <person name="Yoshida Y."/>
            <person name="Fujiwara M."/>
            <person name="Mori M."/>
            <person name="Tomita M."/>
            <person name="Arakawa K."/>
        </authorList>
    </citation>
    <scope>NUCLEOTIDE SEQUENCE [LARGE SCALE GENOMIC DNA]</scope>
</reference>
<protein>
    <submittedName>
        <fullName evidence="1">Uncharacterized protein</fullName>
    </submittedName>
</protein>
<organism evidence="1 2">
    <name type="scientific">Araneus ventricosus</name>
    <name type="common">Orbweaver spider</name>
    <name type="synonym">Epeira ventricosa</name>
    <dbReference type="NCBI Taxonomy" id="182803"/>
    <lineage>
        <taxon>Eukaryota</taxon>
        <taxon>Metazoa</taxon>
        <taxon>Ecdysozoa</taxon>
        <taxon>Arthropoda</taxon>
        <taxon>Chelicerata</taxon>
        <taxon>Arachnida</taxon>
        <taxon>Araneae</taxon>
        <taxon>Araneomorphae</taxon>
        <taxon>Entelegynae</taxon>
        <taxon>Araneoidea</taxon>
        <taxon>Araneidae</taxon>
        <taxon>Araneus</taxon>
    </lineage>
</organism>
<proteinExistence type="predicted"/>
<evidence type="ECO:0000313" key="2">
    <source>
        <dbReference type="Proteomes" id="UP000499080"/>
    </source>
</evidence>
<sequence length="109" mass="12509">MIFFPLANFTTCESNGRQEVQSQDYMAGGVRYSSQAPTISPGWPQIPSHRDTWTDTILVKKHPFTIAQFWQLLVNGFLQTIQLATVFNRINYLVRRNRQCPSSSTSNRV</sequence>
<dbReference type="AlphaFoldDB" id="A0A4Y2ASM2"/>
<accession>A0A4Y2ASM2</accession>
<dbReference type="EMBL" id="BGPR01000029">
    <property type="protein sequence ID" value="GBL82708.1"/>
    <property type="molecule type" value="Genomic_DNA"/>
</dbReference>
<gene>
    <name evidence="1" type="ORF">AVEN_263765_1</name>
</gene>
<name>A0A4Y2ASM2_ARAVE</name>